<dbReference type="Gene3D" id="2.40.160.10">
    <property type="entry name" value="Porin"/>
    <property type="match status" value="1"/>
</dbReference>
<evidence type="ECO:0008006" key="3">
    <source>
        <dbReference type="Google" id="ProtNLM"/>
    </source>
</evidence>
<organism evidence="1 2">
    <name type="scientific">Magnetofaba australis IT-1</name>
    <dbReference type="NCBI Taxonomy" id="1434232"/>
    <lineage>
        <taxon>Bacteria</taxon>
        <taxon>Pseudomonadati</taxon>
        <taxon>Pseudomonadota</taxon>
        <taxon>Magnetococcia</taxon>
        <taxon>Magnetococcales</taxon>
        <taxon>Magnetococcaceae</taxon>
        <taxon>Magnetofaba</taxon>
    </lineage>
</organism>
<gene>
    <name evidence="1" type="ORF">MAIT1_03954</name>
</gene>
<dbReference type="Proteomes" id="UP000194003">
    <property type="component" value="Unassembled WGS sequence"/>
</dbReference>
<dbReference type="InterPro" id="IPR023614">
    <property type="entry name" value="Porin_dom_sf"/>
</dbReference>
<dbReference type="NCBIfam" id="NF033652">
    <property type="entry name" value="LbtU_sider_porin"/>
    <property type="match status" value="1"/>
</dbReference>
<dbReference type="SUPFAM" id="SSF56935">
    <property type="entry name" value="Porins"/>
    <property type="match status" value="1"/>
</dbReference>
<dbReference type="STRING" id="1434232.MAIT1_03954"/>
<comment type="caution">
    <text evidence="1">The sequence shown here is derived from an EMBL/GenBank/DDBJ whole genome shotgun (WGS) entry which is preliminary data.</text>
</comment>
<reference evidence="1 2" key="1">
    <citation type="journal article" date="2016" name="BMC Genomics">
        <title>Combined genomic and structural analyses of a cultured magnetotactic bacterium reveals its niche adaptation to a dynamic environment.</title>
        <authorList>
            <person name="Araujo A.C."/>
            <person name="Morillo V."/>
            <person name="Cypriano J."/>
            <person name="Teixeira L.C."/>
            <person name="Leao P."/>
            <person name="Lyra S."/>
            <person name="Almeida L.G."/>
            <person name="Bazylinski D.A."/>
            <person name="Vasconcellos A.T."/>
            <person name="Abreu F."/>
            <person name="Lins U."/>
        </authorList>
    </citation>
    <scope>NUCLEOTIDE SEQUENCE [LARGE SCALE GENOMIC DNA]</scope>
    <source>
        <strain evidence="1 2">IT-1</strain>
    </source>
</reference>
<keyword evidence="2" id="KW-1185">Reference proteome</keyword>
<dbReference type="AlphaFoldDB" id="A0A1Y2K8T2"/>
<dbReference type="EMBL" id="LVJN01000015">
    <property type="protein sequence ID" value="OSM07133.1"/>
    <property type="molecule type" value="Genomic_DNA"/>
</dbReference>
<protein>
    <recommendedName>
        <fullName evidence="3">Porin</fullName>
    </recommendedName>
</protein>
<accession>A0A1Y2K8T2</accession>
<proteinExistence type="predicted"/>
<name>A0A1Y2K8T2_9PROT</name>
<sequence>MPSPEQLWQMIQRQQRQIEQLKQKLGETDHAVRQVAETQAEPAKGSASLPDWVNRISLSGKIEVDATHSDDLNGDWNATSNDSASDIVVSTAEVDIAAQINPWANAHVTLKYEEDADQTRIQFDAGSITLGNTEKYPLWLTVGKEVVPFGNHSSAAFSDPLTLELGETDETAAIVGWSLNGFTAQGYLFNGDSRKSGDSDNKIESFGGMLGYAGQLGSVSLDAGVGYINSIEDGKIGDTLGSGGAAGNVDAISDHIGAWNVHAVLGMAGFSLIGEYFTAAEAFQPAELTWMGRGAKPRAWNLELDYETEIGGYGTTFGLAYGGTAEALDLGQPEARWIALVNVGILDGVSLGLEWAHSEDYGTADTGARVAAGTGGDRDVATLRLAAEF</sequence>
<evidence type="ECO:0000313" key="1">
    <source>
        <dbReference type="EMBL" id="OSM07133.1"/>
    </source>
</evidence>
<evidence type="ECO:0000313" key="2">
    <source>
        <dbReference type="Proteomes" id="UP000194003"/>
    </source>
</evidence>